<dbReference type="CTD" id="9811579"/>
<dbReference type="GeneID" id="9811579"/>
<gene>
    <name evidence="2" type="ORF">GCK72_018582</name>
</gene>
<feature type="compositionally biased region" description="Acidic residues" evidence="1">
    <location>
        <begin position="404"/>
        <end position="415"/>
    </location>
</feature>
<reference evidence="2 3" key="1">
    <citation type="submission" date="2019-12" db="EMBL/GenBank/DDBJ databases">
        <title>Chromosome-level assembly of the Caenorhabditis remanei genome.</title>
        <authorList>
            <person name="Teterina A.A."/>
            <person name="Willis J.H."/>
            <person name="Phillips P.C."/>
        </authorList>
    </citation>
    <scope>NUCLEOTIDE SEQUENCE [LARGE SCALE GENOMIC DNA]</scope>
    <source>
        <strain evidence="2 3">PX506</strain>
        <tissue evidence="2">Whole organism</tissue>
    </source>
</reference>
<evidence type="ECO:0000313" key="2">
    <source>
        <dbReference type="EMBL" id="KAF1752028.1"/>
    </source>
</evidence>
<evidence type="ECO:0000313" key="3">
    <source>
        <dbReference type="Proteomes" id="UP000483820"/>
    </source>
</evidence>
<organism evidence="2 3">
    <name type="scientific">Caenorhabditis remanei</name>
    <name type="common">Caenorhabditis vulgaris</name>
    <dbReference type="NCBI Taxonomy" id="31234"/>
    <lineage>
        <taxon>Eukaryota</taxon>
        <taxon>Metazoa</taxon>
        <taxon>Ecdysozoa</taxon>
        <taxon>Nematoda</taxon>
        <taxon>Chromadorea</taxon>
        <taxon>Rhabditida</taxon>
        <taxon>Rhabditina</taxon>
        <taxon>Rhabditomorpha</taxon>
        <taxon>Rhabditoidea</taxon>
        <taxon>Rhabditidae</taxon>
        <taxon>Peloderinae</taxon>
        <taxon>Caenorhabditis</taxon>
    </lineage>
</organism>
<dbReference type="Proteomes" id="UP000483820">
    <property type="component" value="Chromosome V"/>
</dbReference>
<dbReference type="AlphaFoldDB" id="A0A6A5GA63"/>
<feature type="region of interest" description="Disordered" evidence="1">
    <location>
        <begin position="261"/>
        <end position="310"/>
    </location>
</feature>
<feature type="region of interest" description="Disordered" evidence="1">
    <location>
        <begin position="22"/>
        <end position="53"/>
    </location>
</feature>
<protein>
    <submittedName>
        <fullName evidence="2">Uncharacterized protein</fullName>
    </submittedName>
</protein>
<feature type="compositionally biased region" description="Polar residues" evidence="1">
    <location>
        <begin position="327"/>
        <end position="338"/>
    </location>
</feature>
<dbReference type="KEGG" id="crq:GCK72_018582"/>
<name>A0A6A5GA63_CAERE</name>
<feature type="compositionally biased region" description="Basic and acidic residues" evidence="1">
    <location>
        <begin position="22"/>
        <end position="36"/>
    </location>
</feature>
<dbReference type="RefSeq" id="XP_053581546.1">
    <property type="nucleotide sequence ID" value="XM_053732633.1"/>
</dbReference>
<sequence>MSVHELSNDLNGMVIERNLRHQDSESTEGGHHERGHLTRKSSTSSNCSSGFDKRRNLYRKDSEVKIEAIFKELFSPDAKIVDHYEGEMLTIPGIEINDTEDVELLVPNHDRFKLRRQTSLAPKNNEAKKNASPQPRVRVITRKSPSPLRKLSTPTQRKRSASSRAPLPKLSAPPSLKPNFVTVADESSSGSYLRKNPSPVGHDEDEDMTTTTASTKRPRIEDDMEDVMTTHPTFTVQRLDAPIERIEIRLIDDNTTHSVPEVTVSTLRDDDRNRASAGRDQFDYGTTTEQPSQHFHEPDQDPSPATTEPIPSQEEMYKKVEYVVQPTSIDPTHTYSEPTKTESHEHPTEPIVIGEDPYYYSTMASDKQASAEIQAKAWISVSTSVPKFDGDIDEDDLPPPPASEDAENEEPEEECLANKEKLTEEVIERLRSETTMYYRLVRQRNDQQKEFCGSGEARDITSDMYRRCSNWRAEKLVYYYKLMRKTYCQVDNWPNSPKIKKTYGEYLNLFGTFYAFQK</sequence>
<feature type="region of interest" description="Disordered" evidence="1">
    <location>
        <begin position="116"/>
        <end position="217"/>
    </location>
</feature>
<feature type="region of interest" description="Disordered" evidence="1">
    <location>
        <begin position="387"/>
        <end position="416"/>
    </location>
</feature>
<dbReference type="EMBL" id="WUAV01000005">
    <property type="protein sequence ID" value="KAF1752028.1"/>
    <property type="molecule type" value="Genomic_DNA"/>
</dbReference>
<feature type="compositionally biased region" description="Polar residues" evidence="1">
    <location>
        <begin position="284"/>
        <end position="293"/>
    </location>
</feature>
<feature type="compositionally biased region" description="Low complexity" evidence="1">
    <location>
        <begin position="162"/>
        <end position="178"/>
    </location>
</feature>
<feature type="compositionally biased region" description="Basic and acidic residues" evidence="1">
    <location>
        <begin position="339"/>
        <end position="348"/>
    </location>
</feature>
<feature type="region of interest" description="Disordered" evidence="1">
    <location>
        <begin position="327"/>
        <end position="352"/>
    </location>
</feature>
<comment type="caution">
    <text evidence="2">The sequence shown here is derived from an EMBL/GenBank/DDBJ whole genome shotgun (WGS) entry which is preliminary data.</text>
</comment>
<evidence type="ECO:0000256" key="1">
    <source>
        <dbReference type="SAM" id="MobiDB-lite"/>
    </source>
</evidence>
<proteinExistence type="predicted"/>
<accession>A0A6A5GA63</accession>